<reference evidence="1 2" key="2">
    <citation type="journal article" date="2013" name="Plant Cell Physiol.">
        <title>Rice Annotation Project Database (RAP-DB): an integrative and interactive database for rice genomics.</title>
        <authorList>
            <person name="Sakai H."/>
            <person name="Lee S.S."/>
            <person name="Tanaka T."/>
            <person name="Numa H."/>
            <person name="Kim J."/>
            <person name="Kawahara Y."/>
            <person name="Wakimoto H."/>
            <person name="Yang C.C."/>
            <person name="Iwamoto M."/>
            <person name="Abe T."/>
            <person name="Yamada Y."/>
            <person name="Muto A."/>
            <person name="Inokuchi H."/>
            <person name="Ikemura T."/>
            <person name="Matsumoto T."/>
            <person name="Sasaki T."/>
            <person name="Itoh T."/>
        </authorList>
    </citation>
    <scope>NUCLEOTIDE SEQUENCE [LARGE SCALE GENOMIC DNA]</scope>
    <source>
        <strain evidence="2">cv. Nipponbare</strain>
    </source>
</reference>
<sequence length="146" mass="17157">MTIYSHRYVHNLVVDIYMNDTVQSRLGPPLMDSVLVLRLFYYHHGAVRMMRTVVTHASKNSPFNCSIAMASDNQHLRLMPLNRLTKNIPGIPFQHFKQSIDHLGAELPGLLDDAHGALLQVRLHERQHIRGAYRRGRRRRRRWAWR</sequence>
<proteinExistence type="predicted"/>
<gene>
    <name evidence="1" type="ordered locus">Os12g0552550</name>
    <name evidence="1" type="ORF">OSNPB_120552550</name>
</gene>
<reference evidence="2" key="1">
    <citation type="journal article" date="2005" name="Nature">
        <title>The map-based sequence of the rice genome.</title>
        <authorList>
            <consortium name="International rice genome sequencing project (IRGSP)"/>
            <person name="Matsumoto T."/>
            <person name="Wu J."/>
            <person name="Kanamori H."/>
            <person name="Katayose Y."/>
            <person name="Fujisawa M."/>
            <person name="Namiki N."/>
            <person name="Mizuno H."/>
            <person name="Yamamoto K."/>
            <person name="Antonio B.A."/>
            <person name="Baba T."/>
            <person name="Sakata K."/>
            <person name="Nagamura Y."/>
            <person name="Aoki H."/>
            <person name="Arikawa K."/>
            <person name="Arita K."/>
            <person name="Bito T."/>
            <person name="Chiden Y."/>
            <person name="Fujitsuka N."/>
            <person name="Fukunaka R."/>
            <person name="Hamada M."/>
            <person name="Harada C."/>
            <person name="Hayashi A."/>
            <person name="Hijishita S."/>
            <person name="Honda M."/>
            <person name="Hosokawa S."/>
            <person name="Ichikawa Y."/>
            <person name="Idonuma A."/>
            <person name="Iijima M."/>
            <person name="Ikeda M."/>
            <person name="Ikeno M."/>
            <person name="Ito K."/>
            <person name="Ito S."/>
            <person name="Ito T."/>
            <person name="Ito Y."/>
            <person name="Ito Y."/>
            <person name="Iwabuchi A."/>
            <person name="Kamiya K."/>
            <person name="Karasawa W."/>
            <person name="Kurita K."/>
            <person name="Katagiri S."/>
            <person name="Kikuta A."/>
            <person name="Kobayashi H."/>
            <person name="Kobayashi N."/>
            <person name="Machita K."/>
            <person name="Maehara T."/>
            <person name="Masukawa M."/>
            <person name="Mizubayashi T."/>
            <person name="Mukai Y."/>
            <person name="Nagasaki H."/>
            <person name="Nagata Y."/>
            <person name="Naito S."/>
            <person name="Nakashima M."/>
            <person name="Nakama Y."/>
            <person name="Nakamichi Y."/>
            <person name="Nakamura M."/>
            <person name="Meguro A."/>
            <person name="Negishi M."/>
            <person name="Ohta I."/>
            <person name="Ohta T."/>
            <person name="Okamoto M."/>
            <person name="Ono N."/>
            <person name="Saji S."/>
            <person name="Sakaguchi M."/>
            <person name="Sakai K."/>
            <person name="Shibata M."/>
            <person name="Shimokawa T."/>
            <person name="Song J."/>
            <person name="Takazaki Y."/>
            <person name="Terasawa K."/>
            <person name="Tsugane M."/>
            <person name="Tsuji K."/>
            <person name="Ueda S."/>
            <person name="Waki K."/>
            <person name="Yamagata H."/>
            <person name="Yamamoto M."/>
            <person name="Yamamoto S."/>
            <person name="Yamane H."/>
            <person name="Yoshiki S."/>
            <person name="Yoshihara R."/>
            <person name="Yukawa K."/>
            <person name="Zhong H."/>
            <person name="Yano M."/>
            <person name="Yuan Q."/>
            <person name="Ouyang S."/>
            <person name="Liu J."/>
            <person name="Jones K.M."/>
            <person name="Gansberger K."/>
            <person name="Moffat K."/>
            <person name="Hill J."/>
            <person name="Bera J."/>
            <person name="Fadrosh D."/>
            <person name="Jin S."/>
            <person name="Johri S."/>
            <person name="Kim M."/>
            <person name="Overton L."/>
            <person name="Reardon M."/>
            <person name="Tsitrin T."/>
            <person name="Vuong H."/>
            <person name="Weaver B."/>
            <person name="Ciecko A."/>
            <person name="Tallon L."/>
            <person name="Jackson J."/>
            <person name="Pai G."/>
            <person name="Aken S.V."/>
            <person name="Utterback T."/>
            <person name="Reidmuller S."/>
            <person name="Feldblyum T."/>
            <person name="Hsiao J."/>
            <person name="Zismann V."/>
            <person name="Iobst S."/>
            <person name="de Vazeille A.R."/>
            <person name="Buell C.R."/>
            <person name="Ying K."/>
            <person name="Li Y."/>
            <person name="Lu T."/>
            <person name="Huang Y."/>
            <person name="Zhao Q."/>
            <person name="Feng Q."/>
            <person name="Zhang L."/>
            <person name="Zhu J."/>
            <person name="Weng Q."/>
            <person name="Mu J."/>
            <person name="Lu Y."/>
            <person name="Fan D."/>
            <person name="Liu Y."/>
            <person name="Guan J."/>
            <person name="Zhang Y."/>
            <person name="Yu S."/>
            <person name="Liu X."/>
            <person name="Zhang Y."/>
            <person name="Hong G."/>
            <person name="Han B."/>
            <person name="Choisne N."/>
            <person name="Demange N."/>
            <person name="Orjeda G."/>
            <person name="Samain S."/>
            <person name="Cattolico L."/>
            <person name="Pelletier E."/>
            <person name="Couloux A."/>
            <person name="Segurens B."/>
            <person name="Wincker P."/>
            <person name="D'Hont A."/>
            <person name="Scarpelli C."/>
            <person name="Weissenbach J."/>
            <person name="Salanoubat M."/>
            <person name="Quetier F."/>
            <person name="Yu Y."/>
            <person name="Kim H.R."/>
            <person name="Rambo T."/>
            <person name="Currie J."/>
            <person name="Collura K."/>
            <person name="Luo M."/>
            <person name="Yang T."/>
            <person name="Ammiraju J.S.S."/>
            <person name="Engler F."/>
            <person name="Soderlund C."/>
            <person name="Wing R.A."/>
            <person name="Palmer L.E."/>
            <person name="de la Bastide M."/>
            <person name="Spiegel L."/>
            <person name="Nascimento L."/>
            <person name="Zutavern T."/>
            <person name="O'Shaughnessy A."/>
            <person name="Dike S."/>
            <person name="Dedhia N."/>
            <person name="Preston R."/>
            <person name="Balija V."/>
            <person name="McCombie W.R."/>
            <person name="Chow T."/>
            <person name="Chen H."/>
            <person name="Chung M."/>
            <person name="Chen C."/>
            <person name="Shaw J."/>
            <person name="Wu H."/>
            <person name="Hsiao K."/>
            <person name="Chao Y."/>
            <person name="Chu M."/>
            <person name="Cheng C."/>
            <person name="Hour A."/>
            <person name="Lee P."/>
            <person name="Lin S."/>
            <person name="Lin Y."/>
            <person name="Liou J."/>
            <person name="Liu S."/>
            <person name="Hsing Y."/>
            <person name="Raghuvanshi S."/>
            <person name="Mohanty A."/>
            <person name="Bharti A.K."/>
            <person name="Gaur A."/>
            <person name="Gupta V."/>
            <person name="Kumar D."/>
            <person name="Ravi V."/>
            <person name="Vij S."/>
            <person name="Kapur A."/>
            <person name="Khurana P."/>
            <person name="Khurana P."/>
            <person name="Khurana J.P."/>
            <person name="Tyagi A.K."/>
            <person name="Gaikwad K."/>
            <person name="Singh A."/>
            <person name="Dalal V."/>
            <person name="Srivastava S."/>
            <person name="Dixit A."/>
            <person name="Pal A.K."/>
            <person name="Ghazi I.A."/>
            <person name="Yadav M."/>
            <person name="Pandit A."/>
            <person name="Bhargava A."/>
            <person name="Sureshbabu K."/>
            <person name="Batra K."/>
            <person name="Sharma T.R."/>
            <person name="Mohapatra T."/>
            <person name="Singh N.K."/>
            <person name="Messing J."/>
            <person name="Nelson A.B."/>
            <person name="Fuks G."/>
            <person name="Kavchok S."/>
            <person name="Keizer G."/>
            <person name="Linton E."/>
            <person name="Llaca V."/>
            <person name="Song R."/>
            <person name="Tanyolac B."/>
            <person name="Young S."/>
            <person name="Ho-Il K."/>
            <person name="Hahn J.H."/>
            <person name="Sangsakoo G."/>
            <person name="Vanavichit A."/>
            <person name="de Mattos Luiz.A.T."/>
            <person name="Zimmer P.D."/>
            <person name="Malone G."/>
            <person name="Dellagostin O."/>
            <person name="de Oliveira A.C."/>
            <person name="Bevan M."/>
            <person name="Bancroft I."/>
            <person name="Minx P."/>
            <person name="Cordum H."/>
            <person name="Wilson R."/>
            <person name="Cheng Z."/>
            <person name="Jin W."/>
            <person name="Jiang J."/>
            <person name="Leong S.A."/>
            <person name="Iwama H."/>
            <person name="Gojobori T."/>
            <person name="Itoh T."/>
            <person name="Niimura Y."/>
            <person name="Fujii Y."/>
            <person name="Habara T."/>
            <person name="Sakai H."/>
            <person name="Sato Y."/>
            <person name="Wilson G."/>
            <person name="Kumar K."/>
            <person name="McCouch S."/>
            <person name="Juretic N."/>
            <person name="Hoen D."/>
            <person name="Wright S."/>
            <person name="Bruskiewich R."/>
            <person name="Bureau T."/>
            <person name="Miyao A."/>
            <person name="Hirochika H."/>
            <person name="Nishikawa T."/>
            <person name="Kadowaki K."/>
            <person name="Sugiura M."/>
            <person name="Burr B."/>
            <person name="Sasaki T."/>
        </authorList>
    </citation>
    <scope>NUCLEOTIDE SEQUENCE [LARGE SCALE GENOMIC DNA]</scope>
    <source>
        <strain evidence="2">cv. Nipponbare</strain>
    </source>
</reference>
<dbReference type="AlphaFoldDB" id="A0A0P0YBD0"/>
<dbReference type="Gramene" id="Os12t0552550-00">
    <property type="protein sequence ID" value="Os12t0552550-00"/>
    <property type="gene ID" value="Os12g0552550"/>
</dbReference>
<dbReference type="EMBL" id="AP014968">
    <property type="protein sequence ID" value="BAT17577.1"/>
    <property type="molecule type" value="Genomic_DNA"/>
</dbReference>
<dbReference type="Proteomes" id="UP000059680">
    <property type="component" value="Chromosome 12"/>
</dbReference>
<accession>A0A0P0YBD0</accession>
<protein>
    <submittedName>
        <fullName evidence="1">Os12g0552550 protein</fullName>
    </submittedName>
</protein>
<dbReference type="PaxDb" id="39947-A0A0P0YBD0"/>
<name>A0A0P0YBD0_ORYSJ</name>
<keyword evidence="2" id="KW-1185">Reference proteome</keyword>
<evidence type="ECO:0000313" key="2">
    <source>
        <dbReference type="Proteomes" id="UP000059680"/>
    </source>
</evidence>
<dbReference type="InParanoid" id="A0A0P0YBD0"/>
<organism evidence="1 2">
    <name type="scientific">Oryza sativa subsp. japonica</name>
    <name type="common">Rice</name>
    <dbReference type="NCBI Taxonomy" id="39947"/>
    <lineage>
        <taxon>Eukaryota</taxon>
        <taxon>Viridiplantae</taxon>
        <taxon>Streptophyta</taxon>
        <taxon>Embryophyta</taxon>
        <taxon>Tracheophyta</taxon>
        <taxon>Spermatophyta</taxon>
        <taxon>Magnoliopsida</taxon>
        <taxon>Liliopsida</taxon>
        <taxon>Poales</taxon>
        <taxon>Poaceae</taxon>
        <taxon>BOP clade</taxon>
        <taxon>Oryzoideae</taxon>
        <taxon>Oryzeae</taxon>
        <taxon>Oryzinae</taxon>
        <taxon>Oryza</taxon>
        <taxon>Oryza sativa</taxon>
    </lineage>
</organism>
<evidence type="ECO:0000313" key="1">
    <source>
        <dbReference type="EMBL" id="BAT17577.1"/>
    </source>
</evidence>
<reference evidence="1 2" key="3">
    <citation type="journal article" date="2013" name="Rice">
        <title>Improvement of the Oryza sativa Nipponbare reference genome using next generation sequence and optical map data.</title>
        <authorList>
            <person name="Kawahara Y."/>
            <person name="de la Bastide M."/>
            <person name="Hamilton J.P."/>
            <person name="Kanamori H."/>
            <person name="McCombie W.R."/>
            <person name="Ouyang S."/>
            <person name="Schwartz D.C."/>
            <person name="Tanaka T."/>
            <person name="Wu J."/>
            <person name="Zhou S."/>
            <person name="Childs K.L."/>
            <person name="Davidson R.M."/>
            <person name="Lin H."/>
            <person name="Quesada-Ocampo L."/>
            <person name="Vaillancourt B."/>
            <person name="Sakai H."/>
            <person name="Lee S.S."/>
            <person name="Kim J."/>
            <person name="Numa H."/>
            <person name="Itoh T."/>
            <person name="Buell C.R."/>
            <person name="Matsumoto T."/>
        </authorList>
    </citation>
    <scope>NUCLEOTIDE SEQUENCE [LARGE SCALE GENOMIC DNA]</scope>
    <source>
        <strain evidence="2">cv. Nipponbare</strain>
    </source>
</reference>